<evidence type="ECO:0000256" key="2">
    <source>
        <dbReference type="SAM" id="Phobius"/>
    </source>
</evidence>
<protein>
    <submittedName>
        <fullName evidence="4">Uncharacterized protein</fullName>
    </submittedName>
</protein>
<organism evidence="4 5">
    <name type="scientific">Plasmodium gaboni</name>
    <dbReference type="NCBI Taxonomy" id="647221"/>
    <lineage>
        <taxon>Eukaryota</taxon>
        <taxon>Sar</taxon>
        <taxon>Alveolata</taxon>
        <taxon>Apicomplexa</taxon>
        <taxon>Aconoidasida</taxon>
        <taxon>Haemosporida</taxon>
        <taxon>Plasmodiidae</taxon>
        <taxon>Plasmodium</taxon>
        <taxon>Plasmodium (Laverania)</taxon>
    </lineage>
</organism>
<name>A0ABY1UV54_9APIC</name>
<gene>
    <name evidence="4" type="ORF">PGABG01_0015700</name>
    <name evidence="3" type="ORF">PGABG01_0709900</name>
</gene>
<feature type="transmembrane region" description="Helical" evidence="2">
    <location>
        <begin position="210"/>
        <end position="229"/>
    </location>
</feature>
<keyword evidence="2" id="KW-1133">Transmembrane helix</keyword>
<dbReference type="EMBL" id="LT969430">
    <property type="protein sequence ID" value="SOV12856.1"/>
    <property type="molecule type" value="Genomic_DNA"/>
</dbReference>
<feature type="region of interest" description="Disordered" evidence="1">
    <location>
        <begin position="1"/>
        <end position="60"/>
    </location>
</feature>
<evidence type="ECO:0000313" key="3">
    <source>
        <dbReference type="EMBL" id="SOV12856.1"/>
    </source>
</evidence>
<feature type="compositionally biased region" description="Low complexity" evidence="1">
    <location>
        <begin position="29"/>
        <end position="60"/>
    </location>
</feature>
<reference evidence="4" key="1">
    <citation type="submission" date="2016-09" db="EMBL/GenBank/DDBJ databases">
        <authorList>
            <consortium name="Pathogen Informatics"/>
            <person name="Sun Q."/>
            <person name="Inoue M."/>
        </authorList>
    </citation>
    <scope>NUCLEOTIDE SEQUENCE</scope>
</reference>
<keyword evidence="2" id="KW-0812">Transmembrane</keyword>
<evidence type="ECO:0000256" key="1">
    <source>
        <dbReference type="SAM" id="MobiDB-lite"/>
    </source>
</evidence>
<feature type="transmembrane region" description="Helical" evidence="2">
    <location>
        <begin position="167"/>
        <end position="198"/>
    </location>
</feature>
<keyword evidence="2" id="KW-0472">Membrane</keyword>
<sequence length="238" mass="27594">MKDYKNSDSNSCGYNPRNMNKYDKNYVGNNNTTDTNTSDNNTNDNNLSDSNTSDNNTSDMNLSSNNINNINNINKAKGYNIIDNYNNNNNILLGNKMNCKYVSYECEHILFLSSFQLSFSFIFSMYCQFYYLSIINMGLFVTSILHWRKPELGLRRNIDIAMMLCSIIIHIIYSFYINSLCVFICFFTSVLLASLYFIGKKFSYNSYSTLYHLFIHTIGNLSAITIYYISKKKYINNS</sequence>
<evidence type="ECO:0000313" key="4">
    <source>
        <dbReference type="EMBL" id="SOV20325.1"/>
    </source>
</evidence>
<dbReference type="Proteomes" id="UP000831156">
    <property type="component" value="Unassembled WGS sequence"/>
</dbReference>
<feature type="transmembrane region" description="Helical" evidence="2">
    <location>
        <begin position="129"/>
        <end position="147"/>
    </location>
</feature>
<proteinExistence type="predicted"/>
<accession>A0ABY1UV54</accession>
<dbReference type="Proteomes" id="UP000831156">
    <property type="component" value="Chromosome 7"/>
</dbReference>
<evidence type="ECO:0000313" key="5">
    <source>
        <dbReference type="Proteomes" id="UP000831156"/>
    </source>
</evidence>
<keyword evidence="5" id="KW-1185">Reference proteome</keyword>
<dbReference type="EMBL" id="FMKD01000040">
    <property type="protein sequence ID" value="SOV20325.1"/>
    <property type="molecule type" value="Genomic_DNA"/>
</dbReference>